<dbReference type="AlphaFoldDB" id="F4WVY6"/>
<sequence>MTAVMSYANYTGHLAGAILLCTNAIVTLMEQKGSLCEWSRFYVTNNQVELAGYCSKKPGVSYELILFQQVARQVIGSLLLRLPPAGSQGLLGQRDATCAMIGQFAGRSKRQHIARSASATLVCRFEAERAILPAWYFSCLIRGDRYAHENTNDVVTQTRFELEPVLRIPEFTLAPRALLFKRTQDDAARRAPGLGADAGRLVEICFPVSIACAFQLCLRLFNLRDGVVAADPGEVTGAVSARVPLRMSYVENPLWSRARAAREKEEEGTMAQNTSNFTATLIKRSHGHVVVSPQEVSSSKIRGQNSSAVTLSKLPISALGLNGSSDTRIPSSRVRWECIFIGGTGADGGRDFAGATCHCFLRFPARNDCTRTAVCDVGRAYCVGIVGLRDAVAQTWLCWQRTWSRPLIDSLGALKVGLDPRMLAILFLQVNTKLVLEVTIDYFPDGGAVPAQHAEEKHSANNKRQHYKTLWLRYITRKEAKPKAIVRHHAYVIDSVFHSQFEQASP</sequence>
<protein>
    <submittedName>
        <fullName evidence="1">Uncharacterized protein</fullName>
    </submittedName>
</protein>
<accession>F4WVY6</accession>
<dbReference type="InParanoid" id="F4WVY6"/>
<proteinExistence type="predicted"/>
<name>F4WVY6_ACREC</name>
<organism evidence="2">
    <name type="scientific">Acromyrmex echinatior</name>
    <name type="common">Panamanian leafcutter ant</name>
    <name type="synonym">Acromyrmex octospinosus echinatior</name>
    <dbReference type="NCBI Taxonomy" id="103372"/>
    <lineage>
        <taxon>Eukaryota</taxon>
        <taxon>Metazoa</taxon>
        <taxon>Ecdysozoa</taxon>
        <taxon>Arthropoda</taxon>
        <taxon>Hexapoda</taxon>
        <taxon>Insecta</taxon>
        <taxon>Pterygota</taxon>
        <taxon>Neoptera</taxon>
        <taxon>Endopterygota</taxon>
        <taxon>Hymenoptera</taxon>
        <taxon>Apocrita</taxon>
        <taxon>Aculeata</taxon>
        <taxon>Formicoidea</taxon>
        <taxon>Formicidae</taxon>
        <taxon>Myrmicinae</taxon>
        <taxon>Acromyrmex</taxon>
    </lineage>
</organism>
<dbReference type="Proteomes" id="UP000007755">
    <property type="component" value="Unassembled WGS sequence"/>
</dbReference>
<gene>
    <name evidence="1" type="ORF">G5I_10139</name>
</gene>
<evidence type="ECO:0000313" key="1">
    <source>
        <dbReference type="EMBL" id="EGI61575.1"/>
    </source>
</evidence>
<keyword evidence="2" id="KW-1185">Reference proteome</keyword>
<reference evidence="1" key="1">
    <citation type="submission" date="2011-02" db="EMBL/GenBank/DDBJ databases">
        <title>The genome of the leaf-cutting ant Acromyrmex echinatior suggests key adaptations to social evolution and fungus farming.</title>
        <authorList>
            <person name="Nygaard S."/>
            <person name="Zhang G."/>
        </authorList>
    </citation>
    <scope>NUCLEOTIDE SEQUENCE</scope>
</reference>
<dbReference type="EMBL" id="GL888404">
    <property type="protein sequence ID" value="EGI61575.1"/>
    <property type="molecule type" value="Genomic_DNA"/>
</dbReference>
<evidence type="ECO:0000313" key="2">
    <source>
        <dbReference type="Proteomes" id="UP000007755"/>
    </source>
</evidence>